<dbReference type="Proteomes" id="UP000077248">
    <property type="component" value="Unassembled WGS sequence"/>
</dbReference>
<dbReference type="VEuPathDB" id="FungiDB:CC77DRAFT_1017635"/>
<dbReference type="RefSeq" id="XP_018389435.1">
    <property type="nucleotide sequence ID" value="XM_018524446.1"/>
</dbReference>
<dbReference type="STRING" id="5599.A0A177DWD5"/>
<evidence type="ECO:0000313" key="2">
    <source>
        <dbReference type="EMBL" id="OAG24014.1"/>
    </source>
</evidence>
<gene>
    <name evidence="2" type="ORF">CC77DRAFT_1017635</name>
</gene>
<accession>A0A177DWD5</accession>
<evidence type="ECO:0000313" key="3">
    <source>
        <dbReference type="Proteomes" id="UP000077248"/>
    </source>
</evidence>
<reference evidence="2 3" key="1">
    <citation type="submission" date="2016-05" db="EMBL/GenBank/DDBJ databases">
        <title>Comparative analysis of secretome profiles of manganese(II)-oxidizing ascomycete fungi.</title>
        <authorList>
            <consortium name="DOE Joint Genome Institute"/>
            <person name="Zeiner C.A."/>
            <person name="Purvine S.O."/>
            <person name="Zink E.M."/>
            <person name="Wu S."/>
            <person name="Pasa-Tolic L."/>
            <person name="Chaput D.L."/>
            <person name="Haridas S."/>
            <person name="Grigoriev I.V."/>
            <person name="Santelli C.M."/>
            <person name="Hansel C.M."/>
        </authorList>
    </citation>
    <scope>NUCLEOTIDE SEQUENCE [LARGE SCALE GENOMIC DNA]</scope>
    <source>
        <strain evidence="2 3">SRC1lrK2f</strain>
    </source>
</reference>
<dbReference type="PANTHER" id="PTHR24148:SF73">
    <property type="entry name" value="HET DOMAIN PROTEIN (AFU_ORTHOLOGUE AFUA_8G01020)"/>
    <property type="match status" value="1"/>
</dbReference>
<dbReference type="Pfam" id="PF06985">
    <property type="entry name" value="HET"/>
    <property type="match status" value="1"/>
</dbReference>
<dbReference type="Pfam" id="PF26639">
    <property type="entry name" value="Het-6_barrel"/>
    <property type="match status" value="1"/>
</dbReference>
<organism evidence="2 3">
    <name type="scientific">Alternaria alternata</name>
    <name type="common">Alternaria rot fungus</name>
    <name type="synonym">Torula alternata</name>
    <dbReference type="NCBI Taxonomy" id="5599"/>
    <lineage>
        <taxon>Eukaryota</taxon>
        <taxon>Fungi</taxon>
        <taxon>Dikarya</taxon>
        <taxon>Ascomycota</taxon>
        <taxon>Pezizomycotina</taxon>
        <taxon>Dothideomycetes</taxon>
        <taxon>Pleosporomycetidae</taxon>
        <taxon>Pleosporales</taxon>
        <taxon>Pleosporineae</taxon>
        <taxon>Pleosporaceae</taxon>
        <taxon>Alternaria</taxon>
        <taxon>Alternaria sect. Alternaria</taxon>
        <taxon>Alternaria alternata complex</taxon>
    </lineage>
</organism>
<dbReference type="PANTHER" id="PTHR24148">
    <property type="entry name" value="ANKYRIN REPEAT DOMAIN-CONTAINING PROTEIN 39 HOMOLOG-RELATED"/>
    <property type="match status" value="1"/>
</dbReference>
<dbReference type="EMBL" id="KV441472">
    <property type="protein sequence ID" value="OAG24014.1"/>
    <property type="molecule type" value="Genomic_DNA"/>
</dbReference>
<proteinExistence type="predicted"/>
<dbReference type="KEGG" id="aalt:CC77DRAFT_1017635"/>
<sequence>MGTLEIPGGIVHPPKLFYHHAHRYIVTKFESTPPVRRNMDIYQTAPMSNAKVATRFINLVLQKEDYKPDSPNNSTLCMTLDTCVLQDAPKYEALSYVWGKEEKQTSLNINGNPFLVQSNLHAALRRLSCRSNNAQESTRRLWIDAICINQNDNAEKSLQVMQMSKIYAGASNVLIWLGEADASSHLAFDTLCQFANDNARDVRKTCDNLASSASNRRTALQEFFQRPYFKRAWIIQEVVAAKQATVICGGQSISFDKMFNALEMITGSGFFPYSPATAAVTDLGLWREEYLREDSRERDEWLDLHFLLMYTRNKSCMNPRDSVYSIRGLASDSLSKGIVVDYDQPTEQVFIECAKNSLRKRPNDLRILSTVELRHRDTSSLRLPSWVPDWTQPNCDTGVLQRYSRFSPDKYFRSAAHTKPRIVISEDSDKISLQGRLIDHVTMVIPIKSLLERGEGNKHTVTKATITQIVDTLDVQETYPYTGESYCKAFLRTITADRTVLSPRVSNDYRMKFFSSSSEWKIAYDEQSCDLPDLVWEEISNTIWSIIEDKMMFITAKGYLGMGREVMEIGDWLCVFLGAETPFLLREASYQHEFNFLGECYVHGIMDGEVMSTVDEHATEAFTLV</sequence>
<feature type="domain" description="Heterokaryon incompatibility" evidence="1">
    <location>
        <begin position="91"/>
        <end position="237"/>
    </location>
</feature>
<keyword evidence="3" id="KW-1185">Reference proteome</keyword>
<dbReference type="GeneID" id="29110040"/>
<name>A0A177DWD5_ALTAL</name>
<dbReference type="InterPro" id="IPR010730">
    <property type="entry name" value="HET"/>
</dbReference>
<dbReference type="OMA" id="EDASWIR"/>
<evidence type="ECO:0000259" key="1">
    <source>
        <dbReference type="Pfam" id="PF06985"/>
    </source>
</evidence>
<protein>
    <submittedName>
        <fullName evidence="2">HET-domain-containing protein</fullName>
    </submittedName>
</protein>
<dbReference type="InterPro" id="IPR052895">
    <property type="entry name" value="HetReg/Transcr_Mod"/>
</dbReference>
<dbReference type="AlphaFoldDB" id="A0A177DWD5"/>